<evidence type="ECO:0000256" key="4">
    <source>
        <dbReference type="ARBA" id="ARBA00022496"/>
    </source>
</evidence>
<keyword evidence="8" id="KW-0406">Ion transport</keyword>
<dbReference type="SMART" id="SM00382">
    <property type="entry name" value="AAA"/>
    <property type="match status" value="1"/>
</dbReference>
<gene>
    <name evidence="11" type="ORF">BCL67_10325</name>
</gene>
<dbReference type="PANTHER" id="PTHR42771">
    <property type="entry name" value="IRON(3+)-HYDROXAMATE IMPORT ATP-BINDING PROTEIN FHUC"/>
    <property type="match status" value="1"/>
</dbReference>
<organism evidence="11 12">
    <name type="scientific">Nesterenkonia sandarakina</name>
    <dbReference type="NCBI Taxonomy" id="272918"/>
    <lineage>
        <taxon>Bacteria</taxon>
        <taxon>Bacillati</taxon>
        <taxon>Actinomycetota</taxon>
        <taxon>Actinomycetes</taxon>
        <taxon>Micrococcales</taxon>
        <taxon>Micrococcaceae</taxon>
        <taxon>Nesterenkonia</taxon>
    </lineage>
</organism>
<dbReference type="InterPro" id="IPR027417">
    <property type="entry name" value="P-loop_NTPase"/>
</dbReference>
<evidence type="ECO:0000259" key="10">
    <source>
        <dbReference type="PROSITE" id="PS50893"/>
    </source>
</evidence>
<name>A0A2T0YR42_9MICC</name>
<dbReference type="GO" id="GO:0016887">
    <property type="term" value="F:ATP hydrolysis activity"/>
    <property type="evidence" value="ECO:0007669"/>
    <property type="project" value="InterPro"/>
</dbReference>
<comment type="caution">
    <text evidence="11">The sequence shown here is derived from an EMBL/GenBank/DDBJ whole genome shotgun (WGS) entry which is preliminary data.</text>
</comment>
<keyword evidence="7" id="KW-0408">Iron</keyword>
<keyword evidence="6 11" id="KW-0067">ATP-binding</keyword>
<dbReference type="PROSITE" id="PS00211">
    <property type="entry name" value="ABC_TRANSPORTER_1"/>
    <property type="match status" value="1"/>
</dbReference>
<dbReference type="InterPro" id="IPR051535">
    <property type="entry name" value="Siderophore_ABC-ATPase"/>
</dbReference>
<dbReference type="GO" id="GO:0005524">
    <property type="term" value="F:ATP binding"/>
    <property type="evidence" value="ECO:0007669"/>
    <property type="project" value="UniProtKB-KW"/>
</dbReference>
<dbReference type="GO" id="GO:0006826">
    <property type="term" value="P:iron ion transport"/>
    <property type="evidence" value="ECO:0007669"/>
    <property type="project" value="UniProtKB-KW"/>
</dbReference>
<dbReference type="PROSITE" id="PS50893">
    <property type="entry name" value="ABC_TRANSPORTER_2"/>
    <property type="match status" value="1"/>
</dbReference>
<dbReference type="Proteomes" id="UP000238217">
    <property type="component" value="Unassembled WGS sequence"/>
</dbReference>
<evidence type="ECO:0000256" key="2">
    <source>
        <dbReference type="ARBA" id="ARBA00022448"/>
    </source>
</evidence>
<dbReference type="InterPro" id="IPR003593">
    <property type="entry name" value="AAA+_ATPase"/>
</dbReference>
<evidence type="ECO:0000256" key="1">
    <source>
        <dbReference type="ARBA" id="ARBA00004202"/>
    </source>
</evidence>
<accession>A0A2T0YR42</accession>
<evidence type="ECO:0000256" key="8">
    <source>
        <dbReference type="ARBA" id="ARBA00023065"/>
    </source>
</evidence>
<evidence type="ECO:0000256" key="3">
    <source>
        <dbReference type="ARBA" id="ARBA00022475"/>
    </source>
</evidence>
<evidence type="ECO:0000313" key="11">
    <source>
        <dbReference type="EMBL" id="PRZ18042.1"/>
    </source>
</evidence>
<evidence type="ECO:0000313" key="12">
    <source>
        <dbReference type="Proteomes" id="UP000238217"/>
    </source>
</evidence>
<dbReference type="PANTHER" id="PTHR42771:SF2">
    <property type="entry name" value="IRON(3+)-HYDROXAMATE IMPORT ATP-BINDING PROTEIN FHUC"/>
    <property type="match status" value="1"/>
</dbReference>
<feature type="domain" description="ABC transporter" evidence="10">
    <location>
        <begin position="10"/>
        <end position="245"/>
    </location>
</feature>
<dbReference type="Pfam" id="PF00005">
    <property type="entry name" value="ABC_tran"/>
    <property type="match status" value="1"/>
</dbReference>
<keyword evidence="12" id="KW-1185">Reference proteome</keyword>
<protein>
    <submittedName>
        <fullName evidence="11">Iron complex transport system ATP-binding protein</fullName>
    </submittedName>
</protein>
<dbReference type="CDD" id="cd03214">
    <property type="entry name" value="ABC_Iron-Siderophores_B12_Hemin"/>
    <property type="match status" value="1"/>
</dbReference>
<keyword evidence="9" id="KW-0472">Membrane</keyword>
<keyword evidence="5" id="KW-0547">Nucleotide-binding</keyword>
<sequence>MPIKRTPATLRTESVSVSYGAAPVVHEADVELLPGGVTALIGPNGSGKSTLLRGICRLAHTTGRVTLDGADSAALSPRAFAKRLTILAQQRPTPGGLTVTEVVELGRHPHRKRFSRTDEACAKAVERAISLTGLEELRHRPVAELSGGQLQRVWLATCLAQETDVLLLDEPTTFLDLKHQMSLLDLIRDLADTHGLTIGVVLHDLEQAADIADRVILVSEGRITAAGTPAEVMTAERLSATFGVNIQVAPLPFGGLAVRAQRSGRRSAARAEELAEPVLLSA</sequence>
<evidence type="ECO:0000256" key="5">
    <source>
        <dbReference type="ARBA" id="ARBA00022741"/>
    </source>
</evidence>
<evidence type="ECO:0000256" key="6">
    <source>
        <dbReference type="ARBA" id="ARBA00022840"/>
    </source>
</evidence>
<dbReference type="EMBL" id="PVTY01000003">
    <property type="protein sequence ID" value="PRZ18042.1"/>
    <property type="molecule type" value="Genomic_DNA"/>
</dbReference>
<evidence type="ECO:0000256" key="9">
    <source>
        <dbReference type="ARBA" id="ARBA00023136"/>
    </source>
</evidence>
<keyword evidence="2" id="KW-0813">Transport</keyword>
<dbReference type="RefSeq" id="WP_258174707.1">
    <property type="nucleotide sequence ID" value="NZ_PVTY01000003.1"/>
</dbReference>
<keyword evidence="4" id="KW-0410">Iron transport</keyword>
<proteinExistence type="predicted"/>
<keyword evidence="3" id="KW-1003">Cell membrane</keyword>
<dbReference type="GO" id="GO:0005886">
    <property type="term" value="C:plasma membrane"/>
    <property type="evidence" value="ECO:0007669"/>
    <property type="project" value="UniProtKB-SubCell"/>
</dbReference>
<dbReference type="FunFam" id="3.40.50.300:FF:000134">
    <property type="entry name" value="Iron-enterobactin ABC transporter ATP-binding protein"/>
    <property type="match status" value="1"/>
</dbReference>
<dbReference type="InterPro" id="IPR017871">
    <property type="entry name" value="ABC_transporter-like_CS"/>
</dbReference>
<dbReference type="Gene3D" id="3.40.50.300">
    <property type="entry name" value="P-loop containing nucleotide triphosphate hydrolases"/>
    <property type="match status" value="1"/>
</dbReference>
<dbReference type="AlphaFoldDB" id="A0A2T0YR42"/>
<evidence type="ECO:0000256" key="7">
    <source>
        <dbReference type="ARBA" id="ARBA00023004"/>
    </source>
</evidence>
<comment type="subcellular location">
    <subcellularLocation>
        <location evidence="1">Cell membrane</location>
        <topology evidence="1">Peripheral membrane protein</topology>
    </subcellularLocation>
</comment>
<reference evidence="11 12" key="1">
    <citation type="submission" date="2018-03" db="EMBL/GenBank/DDBJ databases">
        <title>Comparative analysis of microorganisms from saline springs in Andes Mountain Range, Colombia.</title>
        <authorList>
            <person name="Rubin E."/>
        </authorList>
    </citation>
    <scope>NUCLEOTIDE SEQUENCE [LARGE SCALE GENOMIC DNA]</scope>
    <source>
        <strain evidence="11 12">CG 35</strain>
    </source>
</reference>
<dbReference type="SUPFAM" id="SSF52540">
    <property type="entry name" value="P-loop containing nucleoside triphosphate hydrolases"/>
    <property type="match status" value="1"/>
</dbReference>
<dbReference type="InterPro" id="IPR003439">
    <property type="entry name" value="ABC_transporter-like_ATP-bd"/>
</dbReference>